<reference evidence="4" key="1">
    <citation type="submission" date="2016-06" db="UniProtKB">
        <authorList>
            <consortium name="WormBaseParasite"/>
        </authorList>
    </citation>
    <scope>IDENTIFICATION</scope>
</reference>
<reference evidence="2 3" key="2">
    <citation type="submission" date="2018-11" db="EMBL/GenBank/DDBJ databases">
        <authorList>
            <consortium name="Pathogen Informatics"/>
        </authorList>
    </citation>
    <scope>NUCLEOTIDE SEQUENCE [LARGE SCALE GENOMIC DNA]</scope>
</reference>
<feature type="region of interest" description="Disordered" evidence="1">
    <location>
        <begin position="127"/>
        <end position="176"/>
    </location>
</feature>
<proteinExistence type="predicted"/>
<feature type="compositionally biased region" description="Basic residues" evidence="1">
    <location>
        <begin position="146"/>
        <end position="166"/>
    </location>
</feature>
<dbReference type="AlphaFoldDB" id="A0A183E8T9"/>
<accession>A0A183E8T9</accession>
<feature type="compositionally biased region" description="Basic and acidic residues" evidence="1">
    <location>
        <begin position="30"/>
        <end position="50"/>
    </location>
</feature>
<feature type="region of interest" description="Disordered" evidence="1">
    <location>
        <begin position="1"/>
        <end position="70"/>
    </location>
</feature>
<evidence type="ECO:0000313" key="2">
    <source>
        <dbReference type="EMBL" id="VDN29694.1"/>
    </source>
</evidence>
<dbReference type="Proteomes" id="UP000271098">
    <property type="component" value="Unassembled WGS sequence"/>
</dbReference>
<dbReference type="EMBL" id="UYRT01085100">
    <property type="protein sequence ID" value="VDN29694.1"/>
    <property type="molecule type" value="Genomic_DNA"/>
</dbReference>
<evidence type="ECO:0000313" key="4">
    <source>
        <dbReference type="WBParaSite" id="GPUH_0001740201-mRNA-1"/>
    </source>
</evidence>
<name>A0A183E8T9_9BILA</name>
<gene>
    <name evidence="2" type="ORF">GPUH_LOCUS17381</name>
</gene>
<protein>
    <submittedName>
        <fullName evidence="4">Protein FAM133-like</fullName>
    </submittedName>
</protein>
<feature type="compositionally biased region" description="Basic and acidic residues" evidence="1">
    <location>
        <begin position="1"/>
        <end position="19"/>
    </location>
</feature>
<evidence type="ECO:0000313" key="3">
    <source>
        <dbReference type="Proteomes" id="UP000271098"/>
    </source>
</evidence>
<organism evidence="4">
    <name type="scientific">Gongylonema pulchrum</name>
    <dbReference type="NCBI Taxonomy" id="637853"/>
    <lineage>
        <taxon>Eukaryota</taxon>
        <taxon>Metazoa</taxon>
        <taxon>Ecdysozoa</taxon>
        <taxon>Nematoda</taxon>
        <taxon>Chromadorea</taxon>
        <taxon>Rhabditida</taxon>
        <taxon>Spirurina</taxon>
        <taxon>Spiruromorpha</taxon>
        <taxon>Spiruroidea</taxon>
        <taxon>Gongylonematidae</taxon>
        <taxon>Gongylonema</taxon>
    </lineage>
</organism>
<dbReference type="WBParaSite" id="GPUH_0001740201-mRNA-1">
    <property type="protein sequence ID" value="GPUH_0001740201-mRNA-1"/>
    <property type="gene ID" value="GPUH_0001740201"/>
</dbReference>
<keyword evidence="3" id="KW-1185">Reference proteome</keyword>
<evidence type="ECO:0000256" key="1">
    <source>
        <dbReference type="SAM" id="MobiDB-lite"/>
    </source>
</evidence>
<sequence length="221" mass="25626">MHDVGDRRGTRREGEECRRRADRRRAAKNQRADSARPSKRDRLSSARRADCAPGITALEGEADSRTSVDSLRKAAREDAVWAERRAERDRRCERGVRSVWGRSPVMCEIHEIYEEYERAEKVLHKDEQLPKPLDYNASEQSANSRKEKKERKKDKKSNKKRKKKHEKSSESEEEWVEVTAEMREAEAAREKLEEAAMIGPAVPDHLLQKHAALLDTSKRIK</sequence>